<proteinExistence type="predicted"/>
<dbReference type="Gene3D" id="4.10.240.10">
    <property type="entry name" value="Zn(2)-C6 fungal-type DNA-binding domain"/>
    <property type="match status" value="1"/>
</dbReference>
<dbReference type="STRING" id="858893.H6BKK3"/>
<keyword evidence="2" id="KW-0805">Transcription regulation</keyword>
<dbReference type="PROSITE" id="PS00463">
    <property type="entry name" value="ZN2_CY6_FUNGAL_1"/>
    <property type="match status" value="1"/>
</dbReference>
<reference evidence="8" key="1">
    <citation type="submission" date="2011-07" db="EMBL/GenBank/DDBJ databases">
        <title>The Genome Sequence of Exophiala (Wangiella) dermatitidis NIH/UT8656.</title>
        <authorList>
            <consortium name="The Broad Institute Genome Sequencing Platform"/>
            <person name="Cuomo C."/>
            <person name="Wang Z."/>
            <person name="Hunicke-Smith S."/>
            <person name="Szanislo P.J."/>
            <person name="Earl A."/>
            <person name="Young S.K."/>
            <person name="Zeng Q."/>
            <person name="Gargeya S."/>
            <person name="Fitzgerald M."/>
            <person name="Haas B."/>
            <person name="Abouelleil A."/>
            <person name="Alvarado L."/>
            <person name="Arachchi H.M."/>
            <person name="Berlin A."/>
            <person name="Brown A."/>
            <person name="Chapman S.B."/>
            <person name="Chen Z."/>
            <person name="Dunbar C."/>
            <person name="Freedman E."/>
            <person name="Gearin G."/>
            <person name="Gellesch M."/>
            <person name="Goldberg J."/>
            <person name="Griggs A."/>
            <person name="Gujja S."/>
            <person name="Heiman D."/>
            <person name="Howarth C."/>
            <person name="Larson L."/>
            <person name="Lui A."/>
            <person name="MacDonald P.J.P."/>
            <person name="Montmayeur A."/>
            <person name="Murphy C."/>
            <person name="Neiman D."/>
            <person name="Pearson M."/>
            <person name="Priest M."/>
            <person name="Roberts A."/>
            <person name="Saif S."/>
            <person name="Shea T."/>
            <person name="Shenoy N."/>
            <person name="Sisk P."/>
            <person name="Stolte C."/>
            <person name="Sykes S."/>
            <person name="Wortman J."/>
            <person name="Nusbaum C."/>
            <person name="Birren B."/>
        </authorList>
    </citation>
    <scope>NUCLEOTIDE SEQUENCE</scope>
    <source>
        <strain evidence="8">NIH/UT8656</strain>
    </source>
</reference>
<dbReference type="AlphaFoldDB" id="H6BKK3"/>
<dbReference type="EMBL" id="JH226130">
    <property type="protein sequence ID" value="EHY52637.1"/>
    <property type="molecule type" value="Genomic_DNA"/>
</dbReference>
<feature type="region of interest" description="Disordered" evidence="6">
    <location>
        <begin position="242"/>
        <end position="277"/>
    </location>
</feature>
<name>H6BKK3_EXODN</name>
<evidence type="ECO:0000256" key="6">
    <source>
        <dbReference type="SAM" id="MobiDB-lite"/>
    </source>
</evidence>
<feature type="compositionally biased region" description="Polar residues" evidence="6">
    <location>
        <begin position="7"/>
        <end position="23"/>
    </location>
</feature>
<gene>
    <name evidence="8" type="ORF">HMPREF1120_00846</name>
</gene>
<dbReference type="Pfam" id="PF11951">
    <property type="entry name" value="Fungal_trans_2"/>
    <property type="match status" value="1"/>
</dbReference>
<dbReference type="CDD" id="cd00067">
    <property type="entry name" value="GAL4"/>
    <property type="match status" value="1"/>
</dbReference>
<keyword evidence="5" id="KW-0539">Nucleus</keyword>
<dbReference type="Pfam" id="PF00172">
    <property type="entry name" value="Zn_clus"/>
    <property type="match status" value="1"/>
</dbReference>
<dbReference type="OrthoDB" id="3886144at2759"/>
<evidence type="ECO:0000256" key="4">
    <source>
        <dbReference type="ARBA" id="ARBA00023163"/>
    </source>
</evidence>
<dbReference type="OMA" id="FLARIWI"/>
<dbReference type="PANTHER" id="PTHR37534:SF47">
    <property type="entry name" value="ZN(2)-C6 FUNGAL-TYPE DOMAIN-CONTAINING PROTEIN"/>
    <property type="match status" value="1"/>
</dbReference>
<evidence type="ECO:0000313" key="8">
    <source>
        <dbReference type="EMBL" id="EHY52637.1"/>
    </source>
</evidence>
<feature type="region of interest" description="Disordered" evidence="6">
    <location>
        <begin position="675"/>
        <end position="695"/>
    </location>
</feature>
<feature type="compositionally biased region" description="Polar residues" evidence="6">
    <location>
        <begin position="675"/>
        <end position="693"/>
    </location>
</feature>
<keyword evidence="4" id="KW-0804">Transcription</keyword>
<dbReference type="InterPro" id="IPR001138">
    <property type="entry name" value="Zn2Cys6_DnaBD"/>
</dbReference>
<dbReference type="GO" id="GO:0045944">
    <property type="term" value="P:positive regulation of transcription by RNA polymerase II"/>
    <property type="evidence" value="ECO:0007669"/>
    <property type="project" value="TreeGrafter"/>
</dbReference>
<dbReference type="GO" id="GO:0008270">
    <property type="term" value="F:zinc ion binding"/>
    <property type="evidence" value="ECO:0007669"/>
    <property type="project" value="InterPro"/>
</dbReference>
<dbReference type="GO" id="GO:0005634">
    <property type="term" value="C:nucleus"/>
    <property type="evidence" value="ECO:0007669"/>
    <property type="project" value="UniProtKB-SubCell"/>
</dbReference>
<dbReference type="RefSeq" id="XP_009153098.1">
    <property type="nucleotide sequence ID" value="XM_009154850.1"/>
</dbReference>
<feature type="region of interest" description="Disordered" evidence="6">
    <location>
        <begin position="80"/>
        <end position="129"/>
    </location>
</feature>
<dbReference type="GeneID" id="20305485"/>
<dbReference type="PANTHER" id="PTHR37534">
    <property type="entry name" value="TRANSCRIPTIONAL ACTIVATOR PROTEIN UGA3"/>
    <property type="match status" value="1"/>
</dbReference>
<evidence type="ECO:0000256" key="3">
    <source>
        <dbReference type="ARBA" id="ARBA00023125"/>
    </source>
</evidence>
<dbReference type="GO" id="GO:0000976">
    <property type="term" value="F:transcription cis-regulatory region binding"/>
    <property type="evidence" value="ECO:0007669"/>
    <property type="project" value="TreeGrafter"/>
</dbReference>
<evidence type="ECO:0000256" key="2">
    <source>
        <dbReference type="ARBA" id="ARBA00023015"/>
    </source>
</evidence>
<keyword evidence="3" id="KW-0238">DNA-binding</keyword>
<organism evidence="8 9">
    <name type="scientific">Exophiala dermatitidis (strain ATCC 34100 / CBS 525.76 / NIH/UT8656)</name>
    <name type="common">Black yeast</name>
    <name type="synonym">Wangiella dermatitidis</name>
    <dbReference type="NCBI Taxonomy" id="858893"/>
    <lineage>
        <taxon>Eukaryota</taxon>
        <taxon>Fungi</taxon>
        <taxon>Dikarya</taxon>
        <taxon>Ascomycota</taxon>
        <taxon>Pezizomycotina</taxon>
        <taxon>Eurotiomycetes</taxon>
        <taxon>Chaetothyriomycetidae</taxon>
        <taxon>Chaetothyriales</taxon>
        <taxon>Herpotrichiellaceae</taxon>
        <taxon>Exophiala</taxon>
    </lineage>
</organism>
<feature type="compositionally biased region" description="Polar residues" evidence="6">
    <location>
        <begin position="260"/>
        <end position="277"/>
    </location>
</feature>
<dbReference type="SUPFAM" id="SSF57701">
    <property type="entry name" value="Zn2/Cys6 DNA-binding domain"/>
    <property type="match status" value="1"/>
</dbReference>
<dbReference type="InterPro" id="IPR036864">
    <property type="entry name" value="Zn2-C6_fun-type_DNA-bd_sf"/>
</dbReference>
<feature type="domain" description="Zn(2)-C6 fungal-type" evidence="7">
    <location>
        <begin position="41"/>
        <end position="69"/>
    </location>
</feature>
<dbReference type="InParanoid" id="H6BKK3"/>
<evidence type="ECO:0000259" key="7">
    <source>
        <dbReference type="PROSITE" id="PS50048"/>
    </source>
</evidence>
<keyword evidence="9" id="KW-1185">Reference proteome</keyword>
<dbReference type="HOGENOM" id="CLU_011075_0_0_1"/>
<evidence type="ECO:0000313" key="9">
    <source>
        <dbReference type="Proteomes" id="UP000007304"/>
    </source>
</evidence>
<evidence type="ECO:0000256" key="1">
    <source>
        <dbReference type="ARBA" id="ARBA00004123"/>
    </source>
</evidence>
<protein>
    <recommendedName>
        <fullName evidence="7">Zn(2)-C6 fungal-type domain-containing protein</fullName>
    </recommendedName>
</protein>
<dbReference type="VEuPathDB" id="FungiDB:HMPREF1120_00846"/>
<sequence length="756" mass="83951">MPGTGVAQISQHQSCQSATINGEQRQDGSQSRRRQPKSRAGCNTCKAKRMKCDEARPSCSKCIERGVECGGYDRNLKWKLVGGQPKQRKRPARGQSQGSETMSVEGTSHPFNENAIPDGQNTISPRQPDASLTRRIDTANNVPLPRVQSEHDWSLLLQDQLCDFTDGELSADFFVGDENVQFDMQINLGSHGRNALGQVAEDSSNHGFSLMNPVQFDSQKQKSPDLSDLTFSPISTLQGFEGLVNAGNNRPQTPERAQGANASARGQSSRRANQPGNHNVAYQQPYSFIDSPETVKQLFDEHLSDVISIKDDQPKDPWRVYVWPMADSCPALYHALAAMTYLYASNSRPQLRAAGLEHLRASRQAFTPGENTTSMSLHASLAARLVLSFAESWGGQPASCATEHIRIASGLLRDAFEKHQNTRLQGEELGCLSFLARIWIYKDVINRLTTSYRDEPVDVDSITAYVLLDPVPVEQQLHPLLGCAIKLFPLLGRLTDVIKSVQRRSEKHNSPSMISKAASLRLAIESWSPSIDPDQSGGLTSYISDFIQTAEAYRWAALLLLRQAVPELPWIHSFWELAEKVSIYLATTPVTSQTTIIQTFPLMVIGGEAFDQEDRKWVCERWDAMSTQDPYEAPKCKRVTQEVWRRRDEFEAKCGVCPSCGAYRVSLLGFSPSVDNPTTTDGPSVTPANSSDQGSRRCRCSAATRITAQASRFPDSLAFKKGIDNFTRAGNLHYTVRGDLHWLGVLKDWDWEVLLG</sequence>
<feature type="region of interest" description="Disordered" evidence="6">
    <location>
        <begin position="1"/>
        <end position="41"/>
    </location>
</feature>
<evidence type="ECO:0000256" key="5">
    <source>
        <dbReference type="ARBA" id="ARBA00023242"/>
    </source>
</evidence>
<dbReference type="eggNOG" id="ENOG502QPY2">
    <property type="taxonomic scope" value="Eukaryota"/>
</dbReference>
<dbReference type="PROSITE" id="PS50048">
    <property type="entry name" value="ZN2_CY6_FUNGAL_2"/>
    <property type="match status" value="1"/>
</dbReference>
<dbReference type="GO" id="GO:0000981">
    <property type="term" value="F:DNA-binding transcription factor activity, RNA polymerase II-specific"/>
    <property type="evidence" value="ECO:0007669"/>
    <property type="project" value="InterPro"/>
</dbReference>
<dbReference type="SMART" id="SM00066">
    <property type="entry name" value="GAL4"/>
    <property type="match status" value="1"/>
</dbReference>
<feature type="compositionally biased region" description="Polar residues" evidence="6">
    <location>
        <begin position="94"/>
        <end position="111"/>
    </location>
</feature>
<dbReference type="Proteomes" id="UP000007304">
    <property type="component" value="Unassembled WGS sequence"/>
</dbReference>
<accession>H6BKK3</accession>
<comment type="subcellular location">
    <subcellularLocation>
        <location evidence="1">Nucleus</location>
    </subcellularLocation>
</comment>
<dbReference type="InterPro" id="IPR021858">
    <property type="entry name" value="Fun_TF"/>
</dbReference>